<dbReference type="Proteomes" id="UP000186106">
    <property type="component" value="Unassembled WGS sequence"/>
</dbReference>
<feature type="domain" description="DUF4274" evidence="1">
    <location>
        <begin position="35"/>
        <end position="76"/>
    </location>
</feature>
<evidence type="ECO:0000313" key="3">
    <source>
        <dbReference type="Proteomes" id="UP000186106"/>
    </source>
</evidence>
<gene>
    <name evidence="2" type="ORF">SAMN05421768_106309</name>
</gene>
<name>A0A1N7IRX7_9FLAO</name>
<dbReference type="AlphaFoldDB" id="A0A1N7IRX7"/>
<evidence type="ECO:0000313" key="2">
    <source>
        <dbReference type="EMBL" id="SIS39777.1"/>
    </source>
</evidence>
<dbReference type="STRING" id="112234.SAMN05421768_106309"/>
<dbReference type="RefSeq" id="WP_228435085.1">
    <property type="nucleotide sequence ID" value="NZ_CP033926.1"/>
</dbReference>
<dbReference type="InterPro" id="IPR025369">
    <property type="entry name" value="DUF4274"/>
</dbReference>
<protein>
    <recommendedName>
        <fullName evidence="1">DUF4274 domain-containing protein</fullName>
    </recommendedName>
</protein>
<dbReference type="Pfam" id="PF14096">
    <property type="entry name" value="DUF4274"/>
    <property type="match status" value="1"/>
</dbReference>
<organism evidence="2 3">
    <name type="scientific">Chryseobacterium joostei</name>
    <dbReference type="NCBI Taxonomy" id="112234"/>
    <lineage>
        <taxon>Bacteria</taxon>
        <taxon>Pseudomonadati</taxon>
        <taxon>Bacteroidota</taxon>
        <taxon>Flavobacteriia</taxon>
        <taxon>Flavobacteriales</taxon>
        <taxon>Weeksellaceae</taxon>
        <taxon>Chryseobacterium group</taxon>
        <taxon>Chryseobacterium</taxon>
    </lineage>
</organism>
<dbReference type="EMBL" id="FTNZ01000006">
    <property type="protein sequence ID" value="SIS39777.1"/>
    <property type="molecule type" value="Genomic_DNA"/>
</dbReference>
<sequence length="78" mass="9232">MAKLTEEKKLFIDDNFYEGLDDNELDRTKFEMLTEPEELHYLADKHNWDNGVKVLQWIVESNICSEATALQIFWLAQP</sequence>
<evidence type="ECO:0000259" key="1">
    <source>
        <dbReference type="Pfam" id="PF14096"/>
    </source>
</evidence>
<proteinExistence type="predicted"/>
<reference evidence="2 3" key="1">
    <citation type="submission" date="2017-01" db="EMBL/GenBank/DDBJ databases">
        <authorList>
            <person name="Mah S.A."/>
            <person name="Swanson W.J."/>
            <person name="Moy G.W."/>
            <person name="Vacquier V.D."/>
        </authorList>
    </citation>
    <scope>NUCLEOTIDE SEQUENCE [LARGE SCALE GENOMIC DNA]</scope>
    <source>
        <strain evidence="2 3">DSM 16927</strain>
    </source>
</reference>
<accession>A0A1N7IRX7</accession>